<dbReference type="GO" id="GO:0016272">
    <property type="term" value="C:prefoldin complex"/>
    <property type="evidence" value="ECO:0007669"/>
    <property type="project" value="InterPro"/>
</dbReference>
<evidence type="ECO:0000313" key="5">
    <source>
        <dbReference type="Proteomes" id="UP000613740"/>
    </source>
</evidence>
<evidence type="ECO:0000256" key="3">
    <source>
        <dbReference type="SAM" id="Coils"/>
    </source>
</evidence>
<feature type="coiled-coil region" evidence="3">
    <location>
        <begin position="77"/>
        <end position="118"/>
    </location>
</feature>
<dbReference type="GO" id="GO:0051082">
    <property type="term" value="F:unfolded protein binding"/>
    <property type="evidence" value="ECO:0007669"/>
    <property type="project" value="InterPro"/>
</dbReference>
<dbReference type="GO" id="GO:0009409">
    <property type="term" value="P:response to cold"/>
    <property type="evidence" value="ECO:0007669"/>
    <property type="project" value="UniProtKB-ARBA"/>
</dbReference>
<dbReference type="Pfam" id="PF01920">
    <property type="entry name" value="Prefoldin_2"/>
    <property type="match status" value="1"/>
</dbReference>
<comment type="similarity">
    <text evidence="1">Belongs to the prefoldin subunit beta family.</text>
</comment>
<accession>A0A835W2M0</accession>
<dbReference type="OrthoDB" id="5242628at2759"/>
<sequence>MADKEEERVMGEFGELQEKVMVQAEILNRTMQQERMVGVQRQRAVLTKTELSAMPDSATMYKSIGKAYFASPKADILKTLDDTVAQYESDSKKLKDQREAIDQKMKDTEAQIRELLAQSPSLVRRLGAVRIQ</sequence>
<dbReference type="InterPro" id="IPR002777">
    <property type="entry name" value="PFD_beta-like"/>
</dbReference>
<evidence type="ECO:0000313" key="4">
    <source>
        <dbReference type="EMBL" id="KAG2438282.1"/>
    </source>
</evidence>
<organism evidence="4 5">
    <name type="scientific">Chlamydomonas schloesseri</name>
    <dbReference type="NCBI Taxonomy" id="2026947"/>
    <lineage>
        <taxon>Eukaryota</taxon>
        <taxon>Viridiplantae</taxon>
        <taxon>Chlorophyta</taxon>
        <taxon>core chlorophytes</taxon>
        <taxon>Chlorophyceae</taxon>
        <taxon>CS clade</taxon>
        <taxon>Chlamydomonadales</taxon>
        <taxon>Chlamydomonadaceae</taxon>
        <taxon>Chlamydomonas</taxon>
    </lineage>
</organism>
<keyword evidence="2" id="KW-0143">Chaperone</keyword>
<name>A0A835W2M0_9CHLO</name>
<reference evidence="4" key="1">
    <citation type="journal article" date="2020" name="bioRxiv">
        <title>Comparative genomics of Chlamydomonas.</title>
        <authorList>
            <person name="Craig R.J."/>
            <person name="Hasan A.R."/>
            <person name="Ness R.W."/>
            <person name="Keightley P.D."/>
        </authorList>
    </citation>
    <scope>NUCLEOTIDE SEQUENCE</scope>
    <source>
        <strain evidence="4">CCAP 11/173</strain>
    </source>
</reference>
<dbReference type="Gene3D" id="1.10.287.370">
    <property type="match status" value="1"/>
</dbReference>
<comment type="caution">
    <text evidence="4">The sequence shown here is derived from an EMBL/GenBank/DDBJ whole genome shotgun (WGS) entry which is preliminary data.</text>
</comment>
<evidence type="ECO:0000256" key="2">
    <source>
        <dbReference type="ARBA" id="ARBA00023186"/>
    </source>
</evidence>
<evidence type="ECO:0008006" key="6">
    <source>
        <dbReference type="Google" id="ProtNLM"/>
    </source>
</evidence>
<dbReference type="PANTHER" id="PTHR20903:SF0">
    <property type="entry name" value="PREFOLDIN SUBUNIT 1"/>
    <property type="match status" value="1"/>
</dbReference>
<evidence type="ECO:0000256" key="1">
    <source>
        <dbReference type="ARBA" id="ARBA00008045"/>
    </source>
</evidence>
<protein>
    <recommendedName>
        <fullName evidence="6">Prefoldin subunit 1</fullName>
    </recommendedName>
</protein>
<dbReference type="AlphaFoldDB" id="A0A835W2M0"/>
<dbReference type="Proteomes" id="UP000613740">
    <property type="component" value="Unassembled WGS sequence"/>
</dbReference>
<dbReference type="GO" id="GO:0005737">
    <property type="term" value="C:cytoplasm"/>
    <property type="evidence" value="ECO:0007669"/>
    <property type="project" value="TreeGrafter"/>
</dbReference>
<dbReference type="InterPro" id="IPR009053">
    <property type="entry name" value="Prefoldin"/>
</dbReference>
<gene>
    <name evidence="4" type="ORF">HYH02_010980</name>
</gene>
<keyword evidence="3" id="KW-0175">Coiled coil</keyword>
<proteinExistence type="inferred from homology"/>
<dbReference type="PANTHER" id="PTHR20903">
    <property type="entry name" value="PREFOLDIN SUBUNIT 1-RELATED"/>
    <property type="match status" value="1"/>
</dbReference>
<dbReference type="EMBL" id="JAEHOD010000044">
    <property type="protein sequence ID" value="KAG2438282.1"/>
    <property type="molecule type" value="Genomic_DNA"/>
</dbReference>
<dbReference type="SUPFAM" id="SSF46579">
    <property type="entry name" value="Prefoldin"/>
    <property type="match status" value="1"/>
</dbReference>
<dbReference type="GO" id="GO:0044183">
    <property type="term" value="F:protein folding chaperone"/>
    <property type="evidence" value="ECO:0007669"/>
    <property type="project" value="TreeGrafter"/>
</dbReference>
<keyword evidence="5" id="KW-1185">Reference proteome</keyword>